<dbReference type="VEuPathDB" id="FungiDB:PAAG_12370"/>
<dbReference type="KEGG" id="pbl:PAAG_12370"/>
<keyword evidence="1" id="KW-0732">Signal</keyword>
<dbReference type="RefSeq" id="XP_015702511.1">
    <property type="nucleotide sequence ID" value="XM_015847868.1"/>
</dbReference>
<accession>A0A0A2V0A0</accession>
<evidence type="ECO:0000313" key="2">
    <source>
        <dbReference type="EMBL" id="KGQ00943.1"/>
    </source>
</evidence>
<evidence type="ECO:0000313" key="3">
    <source>
        <dbReference type="Proteomes" id="UP000002059"/>
    </source>
</evidence>
<dbReference type="OrthoDB" id="10383275at2759"/>
<dbReference type="EMBL" id="KN294014">
    <property type="protein sequence ID" value="KGQ00943.1"/>
    <property type="molecule type" value="Genomic_DNA"/>
</dbReference>
<dbReference type="GeneID" id="26971052"/>
<gene>
    <name evidence="2" type="ORF">PAAG_12370</name>
</gene>
<sequence length="127" mass="14194">MKFYGIVTILTLLSTAIAAPGKPKSKLEAVVDADEPLIATCYRAGRACQWPTDCCPGLICEWDLGRYEKRHTLNNRIGRRIENGRVLLFARALKGWASTVKRLNNEIGSQVQRKTSLLLGIVPHLEF</sequence>
<feature type="signal peptide" evidence="1">
    <location>
        <begin position="1"/>
        <end position="18"/>
    </location>
</feature>
<protein>
    <submittedName>
        <fullName evidence="2">Uncharacterized protein</fullName>
    </submittedName>
</protein>
<evidence type="ECO:0000256" key="1">
    <source>
        <dbReference type="SAM" id="SignalP"/>
    </source>
</evidence>
<feature type="chain" id="PRO_5001994797" evidence="1">
    <location>
        <begin position="19"/>
        <end position="127"/>
    </location>
</feature>
<dbReference type="AlphaFoldDB" id="A0A0A2V0A0"/>
<dbReference type="Proteomes" id="UP000002059">
    <property type="component" value="Partially assembled WGS sequence"/>
</dbReference>
<dbReference type="HOGENOM" id="CLU_1971210_0_0_1"/>
<reference evidence="2 3" key="1">
    <citation type="journal article" date="2011" name="PLoS Genet.">
        <title>Comparative genomic analysis of human fungal pathogens causing paracoccidioidomycosis.</title>
        <authorList>
            <person name="Desjardins C.A."/>
            <person name="Champion M.D."/>
            <person name="Holder J.W."/>
            <person name="Muszewska A."/>
            <person name="Goldberg J."/>
            <person name="Bailao A.M."/>
            <person name="Brigido M.M."/>
            <person name="Ferreira M.E."/>
            <person name="Garcia A.M."/>
            <person name="Grynberg M."/>
            <person name="Gujja S."/>
            <person name="Heiman D.I."/>
            <person name="Henn M.R."/>
            <person name="Kodira C.D."/>
            <person name="Leon-Narvaez H."/>
            <person name="Longo L.V."/>
            <person name="Ma L.J."/>
            <person name="Malavazi I."/>
            <person name="Matsuo A.L."/>
            <person name="Morais F.V."/>
            <person name="Pereira M."/>
            <person name="Rodriguez-Brito S."/>
            <person name="Sakthikumar S."/>
            <person name="Salem-Izacc S.M."/>
            <person name="Sykes S.M."/>
            <person name="Teixeira M.M."/>
            <person name="Vallejo M.C."/>
            <person name="Walter M.E."/>
            <person name="Yandava C."/>
            <person name="Young S."/>
            <person name="Zeng Q."/>
            <person name="Zucker J."/>
            <person name="Felipe M.S."/>
            <person name="Goldman G.H."/>
            <person name="Haas B.J."/>
            <person name="McEwen J.G."/>
            <person name="Nino-Vega G."/>
            <person name="Puccia R."/>
            <person name="San-Blas G."/>
            <person name="Soares C.M."/>
            <person name="Birren B.W."/>
            <person name="Cuomo C.A."/>
        </authorList>
    </citation>
    <scope>NUCLEOTIDE SEQUENCE [LARGE SCALE GENOMIC DNA]</scope>
    <source>
        <strain evidence="3">ATCC MYA-826 / Pb01</strain>
    </source>
</reference>
<organism evidence="2 3">
    <name type="scientific">Paracoccidioides lutzii (strain ATCC MYA-826 / Pb01)</name>
    <name type="common">Paracoccidioides brasiliensis</name>
    <dbReference type="NCBI Taxonomy" id="502779"/>
    <lineage>
        <taxon>Eukaryota</taxon>
        <taxon>Fungi</taxon>
        <taxon>Dikarya</taxon>
        <taxon>Ascomycota</taxon>
        <taxon>Pezizomycotina</taxon>
        <taxon>Eurotiomycetes</taxon>
        <taxon>Eurotiomycetidae</taxon>
        <taxon>Onygenales</taxon>
        <taxon>Ajellomycetaceae</taxon>
        <taxon>Paracoccidioides</taxon>
    </lineage>
</organism>
<keyword evidence="3" id="KW-1185">Reference proteome</keyword>
<proteinExistence type="predicted"/>
<name>A0A0A2V0A0_PARBA</name>